<feature type="transmembrane region" description="Helical" evidence="10">
    <location>
        <begin position="309"/>
        <end position="328"/>
    </location>
</feature>
<feature type="transmembrane region" description="Helical" evidence="10">
    <location>
        <begin position="115"/>
        <end position="135"/>
    </location>
</feature>
<evidence type="ECO:0000256" key="2">
    <source>
        <dbReference type="ARBA" id="ARBA00022448"/>
    </source>
</evidence>
<dbReference type="AlphaFoldDB" id="A0A919Q3A2"/>
<evidence type="ECO:0000256" key="6">
    <source>
        <dbReference type="ARBA" id="ARBA00022989"/>
    </source>
</evidence>
<evidence type="ECO:0000256" key="10">
    <source>
        <dbReference type="SAM" id="Phobius"/>
    </source>
</evidence>
<keyword evidence="2" id="KW-0813">Transport</keyword>
<protein>
    <submittedName>
        <fullName evidence="13">Sodium/hydrogen antiporter</fullName>
    </submittedName>
</protein>
<evidence type="ECO:0000256" key="8">
    <source>
        <dbReference type="ARBA" id="ARBA00023136"/>
    </source>
</evidence>
<keyword evidence="7" id="KW-0406">Ion transport</keyword>
<evidence type="ECO:0000313" key="14">
    <source>
        <dbReference type="Proteomes" id="UP000652354"/>
    </source>
</evidence>
<keyword evidence="14" id="KW-1185">Reference proteome</keyword>
<feature type="compositionally biased region" description="Basic and acidic residues" evidence="9">
    <location>
        <begin position="609"/>
        <end position="618"/>
    </location>
</feature>
<dbReference type="GO" id="GO:0005886">
    <property type="term" value="C:plasma membrane"/>
    <property type="evidence" value="ECO:0007669"/>
    <property type="project" value="UniProtKB-SubCell"/>
</dbReference>
<evidence type="ECO:0000256" key="3">
    <source>
        <dbReference type="ARBA" id="ARBA00022449"/>
    </source>
</evidence>
<dbReference type="InterPro" id="IPR003148">
    <property type="entry name" value="RCK_N"/>
</dbReference>
<keyword evidence="3" id="KW-0050">Antiport</keyword>
<evidence type="ECO:0000259" key="12">
    <source>
        <dbReference type="Pfam" id="PF02254"/>
    </source>
</evidence>
<evidence type="ECO:0000256" key="9">
    <source>
        <dbReference type="SAM" id="MobiDB-lite"/>
    </source>
</evidence>
<evidence type="ECO:0000256" key="4">
    <source>
        <dbReference type="ARBA" id="ARBA00022475"/>
    </source>
</evidence>
<feature type="transmembrane region" description="Helical" evidence="10">
    <location>
        <begin position="89"/>
        <end position="109"/>
    </location>
</feature>
<keyword evidence="6 10" id="KW-1133">Transmembrane helix</keyword>
<accession>A0A919Q3A2</accession>
<name>A0A919Q3A2_9MICO</name>
<dbReference type="GO" id="GO:0006813">
    <property type="term" value="P:potassium ion transport"/>
    <property type="evidence" value="ECO:0007669"/>
    <property type="project" value="InterPro"/>
</dbReference>
<feature type="transmembrane region" description="Helical" evidence="10">
    <location>
        <begin position="191"/>
        <end position="219"/>
    </location>
</feature>
<feature type="transmembrane region" description="Helical" evidence="10">
    <location>
        <begin position="340"/>
        <end position="361"/>
    </location>
</feature>
<feature type="domain" description="RCK N-terminal" evidence="12">
    <location>
        <begin position="411"/>
        <end position="490"/>
    </location>
</feature>
<keyword evidence="4" id="KW-1003">Cell membrane</keyword>
<dbReference type="RefSeq" id="WP_203656127.1">
    <property type="nucleotide sequence ID" value="NZ_BONR01000003.1"/>
</dbReference>
<dbReference type="InterPro" id="IPR036291">
    <property type="entry name" value="NAD(P)-bd_dom_sf"/>
</dbReference>
<gene>
    <name evidence="13" type="ORF">Dac01nite_17880</name>
</gene>
<feature type="transmembrane region" description="Helical" evidence="10">
    <location>
        <begin position="373"/>
        <end position="397"/>
    </location>
</feature>
<dbReference type="Pfam" id="PF00999">
    <property type="entry name" value="Na_H_Exchanger"/>
    <property type="match status" value="1"/>
</dbReference>
<evidence type="ECO:0000256" key="1">
    <source>
        <dbReference type="ARBA" id="ARBA00004651"/>
    </source>
</evidence>
<feature type="transmembrane region" description="Helical" evidence="10">
    <location>
        <begin position="226"/>
        <end position="244"/>
    </location>
</feature>
<sequence>MTLATTLVVILGAGLAAQLIAARARIPAIVVLIATGLVLGPLTGIVSVPANSEEISALIGLGVAVVLFEGAMDLRLSEVRGMRIGIRRLTVAGPPVAMTLGALAAHYVGGLEWPVAWVLGALLVVTGPTVIIPLLRQARLNKESASLLKWEGIINDPIGVLLALMTLQYFLIADADVDPDLESIAQALGVASVVVTLVGAVIAAVLLGGAAGVGLGIVFRRGWIPAHLKSPLLLVAVLVVYSISDSIVHESGLLAVTLMGIVLGNVRLADRERLLDFKEGLSVVILSALFIIIPAQLELGQLRLVDWRIGLFVLALMFVVRPLTIALVTIKSPIRWQDRVLLGWISPRGIVAAATAGVFGPELIDAGYEDGDVFLPTVFLVIIVTVLAHGFSIGWVARRLGLASGASNGLLIVGASPWSRSVANALRSLKVPVLVADGSYQRLQPLRMDGVPVYFGEILSEHAEHALDTSELSYVLCASDNDYYNALVARSQGAEVGFHRTFMIATHGESVNEDRRLAFERRGSFAFDGEWDYFELNERVEHGWSIHTTRITPGFGWEAWQERQRERGVEWMLVGEVTAEGTFRLYSHEQTFTPETGSTLVYFAPDHSKRERAQERADAAQSADSAPSAPGT</sequence>
<feature type="transmembrane region" description="Helical" evidence="10">
    <location>
        <begin position="26"/>
        <end position="48"/>
    </location>
</feature>
<evidence type="ECO:0000256" key="5">
    <source>
        <dbReference type="ARBA" id="ARBA00022692"/>
    </source>
</evidence>
<evidence type="ECO:0000313" key="13">
    <source>
        <dbReference type="EMBL" id="GIG55036.1"/>
    </source>
</evidence>
<organism evidence="13 14">
    <name type="scientific">Demequina activiva</name>
    <dbReference type="NCBI Taxonomy" id="1582364"/>
    <lineage>
        <taxon>Bacteria</taxon>
        <taxon>Bacillati</taxon>
        <taxon>Actinomycetota</taxon>
        <taxon>Actinomycetes</taxon>
        <taxon>Micrococcales</taxon>
        <taxon>Demequinaceae</taxon>
        <taxon>Demequina</taxon>
    </lineage>
</organism>
<dbReference type="PANTHER" id="PTHR32507">
    <property type="entry name" value="NA(+)/H(+) ANTIPORTER 1"/>
    <property type="match status" value="1"/>
</dbReference>
<proteinExistence type="predicted"/>
<reference evidence="13" key="1">
    <citation type="submission" date="2021-01" db="EMBL/GenBank/DDBJ databases">
        <title>Whole genome shotgun sequence of Demequina activiva NBRC 110675.</title>
        <authorList>
            <person name="Komaki H."/>
            <person name="Tamura T."/>
        </authorList>
    </citation>
    <scope>NUCLEOTIDE SEQUENCE</scope>
    <source>
        <strain evidence="13">NBRC 110675</strain>
    </source>
</reference>
<feature type="compositionally biased region" description="Low complexity" evidence="9">
    <location>
        <begin position="619"/>
        <end position="632"/>
    </location>
</feature>
<feature type="region of interest" description="Disordered" evidence="9">
    <location>
        <begin position="609"/>
        <end position="632"/>
    </location>
</feature>
<dbReference type="SUPFAM" id="SSF51735">
    <property type="entry name" value="NAD(P)-binding Rossmann-fold domains"/>
    <property type="match status" value="1"/>
</dbReference>
<dbReference type="EMBL" id="BONR01000003">
    <property type="protein sequence ID" value="GIG55036.1"/>
    <property type="molecule type" value="Genomic_DNA"/>
</dbReference>
<feature type="transmembrane region" description="Helical" evidence="10">
    <location>
        <begin position="280"/>
        <end position="297"/>
    </location>
</feature>
<dbReference type="Gene3D" id="1.20.1530.20">
    <property type="match status" value="1"/>
</dbReference>
<keyword evidence="8 10" id="KW-0472">Membrane</keyword>
<feature type="transmembrane region" description="Helical" evidence="10">
    <location>
        <begin position="250"/>
        <end position="268"/>
    </location>
</feature>
<feature type="domain" description="Cation/H+ exchanger transmembrane" evidence="11">
    <location>
        <begin position="15"/>
        <end position="398"/>
    </location>
</feature>
<comment type="subcellular location">
    <subcellularLocation>
        <location evidence="1">Cell membrane</location>
        <topology evidence="1">Multi-pass membrane protein</topology>
    </subcellularLocation>
</comment>
<evidence type="ECO:0000256" key="7">
    <source>
        <dbReference type="ARBA" id="ARBA00023065"/>
    </source>
</evidence>
<keyword evidence="5 10" id="KW-0812">Transmembrane</keyword>
<dbReference type="InterPro" id="IPR006153">
    <property type="entry name" value="Cation/H_exchanger_TM"/>
</dbReference>
<dbReference type="Pfam" id="PF02254">
    <property type="entry name" value="TrkA_N"/>
    <property type="match status" value="1"/>
</dbReference>
<feature type="transmembrane region" description="Helical" evidence="10">
    <location>
        <begin position="147"/>
        <end position="171"/>
    </location>
</feature>
<dbReference type="PANTHER" id="PTHR32507:SF0">
    <property type="entry name" value="NA(+)_H(+) ANTIPORTER 2-RELATED"/>
    <property type="match status" value="1"/>
</dbReference>
<dbReference type="GO" id="GO:0015297">
    <property type="term" value="F:antiporter activity"/>
    <property type="evidence" value="ECO:0007669"/>
    <property type="project" value="UniProtKB-KW"/>
</dbReference>
<dbReference type="Proteomes" id="UP000652354">
    <property type="component" value="Unassembled WGS sequence"/>
</dbReference>
<dbReference type="GO" id="GO:1902600">
    <property type="term" value="P:proton transmembrane transport"/>
    <property type="evidence" value="ECO:0007669"/>
    <property type="project" value="InterPro"/>
</dbReference>
<comment type="caution">
    <text evidence="13">The sequence shown here is derived from an EMBL/GenBank/DDBJ whole genome shotgun (WGS) entry which is preliminary data.</text>
</comment>
<dbReference type="Gene3D" id="3.40.50.720">
    <property type="entry name" value="NAD(P)-binding Rossmann-like Domain"/>
    <property type="match status" value="1"/>
</dbReference>
<evidence type="ECO:0000259" key="11">
    <source>
        <dbReference type="Pfam" id="PF00999"/>
    </source>
</evidence>
<dbReference type="InterPro" id="IPR038770">
    <property type="entry name" value="Na+/solute_symporter_sf"/>
</dbReference>